<evidence type="ECO:0000256" key="1">
    <source>
        <dbReference type="ARBA" id="ARBA00011012"/>
    </source>
</evidence>
<dbReference type="SUPFAM" id="SSF48371">
    <property type="entry name" value="ARM repeat"/>
    <property type="match status" value="1"/>
</dbReference>
<reference evidence="3 4" key="1">
    <citation type="journal article" date="2020" name="J. Phycol.">
        <title>Comparative genome analysis reveals Cyanidiococcus gen. nov., a new extremophilic red algal genus sister to Cyanidioschyzon (Cyanidioschyzonaceae, Rhodophyta).</title>
        <authorList>
            <person name="Liu S.-L."/>
            <person name="Chiang Y.-R."/>
            <person name="Yoon H.S."/>
            <person name="Fu H.-Y."/>
        </authorList>
    </citation>
    <scope>NUCLEOTIDE SEQUENCE [LARGE SCALE GENOMIC DNA]</scope>
    <source>
        <strain evidence="3 4">THAL066</strain>
    </source>
</reference>
<name>A0A7J7IPE3_9RHOD</name>
<organism evidence="3 4">
    <name type="scientific">Cyanidiococcus yangmingshanensis</name>
    <dbReference type="NCBI Taxonomy" id="2690220"/>
    <lineage>
        <taxon>Eukaryota</taxon>
        <taxon>Rhodophyta</taxon>
        <taxon>Bangiophyceae</taxon>
        <taxon>Cyanidiales</taxon>
        <taxon>Cyanidiaceae</taxon>
        <taxon>Cyanidiococcus</taxon>
    </lineage>
</organism>
<comment type="similarity">
    <text evidence="1">Belongs to the Mo25 family.</text>
</comment>
<evidence type="ECO:0000313" key="4">
    <source>
        <dbReference type="Proteomes" id="UP000530660"/>
    </source>
</evidence>
<protein>
    <submittedName>
        <fullName evidence="3">Calcium-binding protein 39</fullName>
    </submittedName>
</protein>
<evidence type="ECO:0000313" key="3">
    <source>
        <dbReference type="EMBL" id="KAF6004397.1"/>
    </source>
</evidence>
<dbReference type="GO" id="GO:0035556">
    <property type="term" value="P:intracellular signal transduction"/>
    <property type="evidence" value="ECO:0007669"/>
    <property type="project" value="TreeGrafter"/>
</dbReference>
<keyword evidence="4" id="KW-1185">Reference proteome</keyword>
<feature type="compositionally biased region" description="Polar residues" evidence="2">
    <location>
        <begin position="28"/>
        <end position="37"/>
    </location>
</feature>
<dbReference type="EMBL" id="VWRR01000003">
    <property type="protein sequence ID" value="KAF6004397.1"/>
    <property type="molecule type" value="Genomic_DNA"/>
</dbReference>
<dbReference type="AlphaFoldDB" id="A0A7J7IPE3"/>
<dbReference type="GO" id="GO:0043539">
    <property type="term" value="F:protein serine/threonine kinase activator activity"/>
    <property type="evidence" value="ECO:0007669"/>
    <property type="project" value="TreeGrafter"/>
</dbReference>
<dbReference type="Proteomes" id="UP000530660">
    <property type="component" value="Unassembled WGS sequence"/>
</dbReference>
<feature type="region of interest" description="Disordered" evidence="2">
    <location>
        <begin position="91"/>
        <end position="131"/>
    </location>
</feature>
<dbReference type="PANTHER" id="PTHR10182:SF3">
    <property type="entry name" value="PROTEIN MO25"/>
    <property type="match status" value="1"/>
</dbReference>
<feature type="compositionally biased region" description="Basic and acidic residues" evidence="2">
    <location>
        <begin position="38"/>
        <end position="48"/>
    </location>
</feature>
<dbReference type="PANTHER" id="PTHR10182">
    <property type="entry name" value="CALCIUM-BINDING PROTEIN 39-RELATED"/>
    <property type="match status" value="1"/>
</dbReference>
<dbReference type="OrthoDB" id="609103at2759"/>
<dbReference type="InterPro" id="IPR011989">
    <property type="entry name" value="ARM-like"/>
</dbReference>
<feature type="compositionally biased region" description="Polar residues" evidence="2">
    <location>
        <begin position="121"/>
        <end position="131"/>
    </location>
</feature>
<evidence type="ECO:0000256" key="2">
    <source>
        <dbReference type="SAM" id="MobiDB-lite"/>
    </source>
</evidence>
<feature type="region of interest" description="Disordered" evidence="2">
    <location>
        <begin position="403"/>
        <end position="437"/>
    </location>
</feature>
<proteinExistence type="inferred from homology"/>
<dbReference type="Pfam" id="PF08569">
    <property type="entry name" value="Mo25"/>
    <property type="match status" value="1"/>
</dbReference>
<gene>
    <name evidence="3" type="primary">CAB39</name>
    <name evidence="3" type="ORF">F1559_001497</name>
</gene>
<dbReference type="Gene3D" id="1.25.10.10">
    <property type="entry name" value="Leucine-rich Repeat Variant"/>
    <property type="match status" value="1"/>
</dbReference>
<dbReference type="InterPro" id="IPR016024">
    <property type="entry name" value="ARM-type_fold"/>
</dbReference>
<dbReference type="InterPro" id="IPR013878">
    <property type="entry name" value="Mo25"/>
</dbReference>
<accession>A0A7J7IPE3</accession>
<sequence length="437" mass="48922">MSVYVSDPSRSVIEALLRLRRAAEALPNQASATTPQSIEKHSLGSPKDTEIVQAENQEVEKAPSTTEAMKVQEEQQRVAIVLAALRSQLYGEGRHDQPSPEASGAATTHGKHGQTGVADTDQATPSRNADQQLSAEALQAVVYDADLLQLLASSLPLMEFESRKDAVAIFNNILRRQAENRCMQVCAKVIEHLLLDYGRPDVSLTCGMMLREALRHEDCAKVLFMLDSFWVFFKLVQMNNFDVASDAFTTLRVALTRHKKLAAEFMLEHFDRFFLTEYNSLLRSNNYVSKRQGLKLLSELLLDRSNFYVMIRYIGIVDNLKLVMTLMLDPGKSIQFEAFHVFKLIVANPNKPDDVKRILIRNREKLLRYLTAFGKEVPAGNPAFTSEAFRDDLQLVMNEIQKLDTERATGPTDSTDSSKDTSGLASKLEAPNHDSGL</sequence>
<comment type="caution">
    <text evidence="3">The sequence shown here is derived from an EMBL/GenBank/DDBJ whole genome shotgun (WGS) entry which is preliminary data.</text>
</comment>
<feature type="region of interest" description="Disordered" evidence="2">
    <location>
        <begin position="27"/>
        <end position="48"/>
    </location>
</feature>